<dbReference type="Proteomes" id="UP000246145">
    <property type="component" value="Unassembled WGS sequence"/>
</dbReference>
<reference evidence="5 6" key="1">
    <citation type="submission" date="2018-04" db="EMBL/GenBank/DDBJ databases">
        <title>Genomic Encyclopedia of Type Strains, Phase IV (KMG-IV): sequencing the most valuable type-strain genomes for metagenomic binning, comparative biology and taxonomic classification.</title>
        <authorList>
            <person name="Goeker M."/>
        </authorList>
    </citation>
    <scope>NUCLEOTIDE SEQUENCE [LARGE SCALE GENOMIC DNA]</scope>
    <source>
        <strain evidence="5 6">DSM 10065</strain>
    </source>
</reference>
<dbReference type="SUPFAM" id="SSF51182">
    <property type="entry name" value="RmlC-like cupins"/>
    <property type="match status" value="1"/>
</dbReference>
<dbReference type="GO" id="GO:0003700">
    <property type="term" value="F:DNA-binding transcription factor activity"/>
    <property type="evidence" value="ECO:0007669"/>
    <property type="project" value="InterPro"/>
</dbReference>
<organism evidence="5 6">
    <name type="scientific">Pusillimonas noertemannii</name>
    <dbReference type="NCBI Taxonomy" id="305977"/>
    <lineage>
        <taxon>Bacteria</taxon>
        <taxon>Pseudomonadati</taxon>
        <taxon>Pseudomonadota</taxon>
        <taxon>Betaproteobacteria</taxon>
        <taxon>Burkholderiales</taxon>
        <taxon>Alcaligenaceae</taxon>
        <taxon>Pusillimonas</taxon>
    </lineage>
</organism>
<dbReference type="Pfam" id="PF12833">
    <property type="entry name" value="HTH_18"/>
    <property type="match status" value="1"/>
</dbReference>
<protein>
    <submittedName>
        <fullName evidence="5">AraC family transcriptional regulator</fullName>
    </submittedName>
</protein>
<dbReference type="PROSITE" id="PS01124">
    <property type="entry name" value="HTH_ARAC_FAMILY_2"/>
    <property type="match status" value="1"/>
</dbReference>
<sequence>MEGPPFIHYEGRMPGGEFRFVHVEKVSTRIRKYNWELFPHRHRDLFQAVLVESGQGHVSFDLWEEAFHFPALVLVPSLVVHSFRYAPRSSGRVLTLSDAYVRELVKFTDEPVLESMLGRPQVVSLEAGSAALREIGAALDAIAERLAAAPQGRGAMLSASVLSIFGHITQHCRDLPVQGPEMLRRRYLYDQFRALLEQHFREQLSVARYAAMLAVTERTLHRACREVAGEPPLKIAHRRLVLEAQRLLLYSAMTVGEVSYHLGFKDPSNFSRFFVEHVGESPIMFRRARLG</sequence>
<dbReference type="Gene3D" id="1.10.10.60">
    <property type="entry name" value="Homeodomain-like"/>
    <property type="match status" value="1"/>
</dbReference>
<evidence type="ECO:0000313" key="5">
    <source>
        <dbReference type="EMBL" id="PVY61835.1"/>
    </source>
</evidence>
<dbReference type="InterPro" id="IPR009057">
    <property type="entry name" value="Homeodomain-like_sf"/>
</dbReference>
<evidence type="ECO:0000256" key="1">
    <source>
        <dbReference type="ARBA" id="ARBA00023015"/>
    </source>
</evidence>
<comment type="caution">
    <text evidence="5">The sequence shown here is derived from an EMBL/GenBank/DDBJ whole genome shotgun (WGS) entry which is preliminary data.</text>
</comment>
<keyword evidence="2" id="KW-0238">DNA-binding</keyword>
<dbReference type="SUPFAM" id="SSF46689">
    <property type="entry name" value="Homeodomain-like"/>
    <property type="match status" value="1"/>
</dbReference>
<dbReference type="AlphaFoldDB" id="A0A2U1CLG1"/>
<dbReference type="GO" id="GO:0043565">
    <property type="term" value="F:sequence-specific DNA binding"/>
    <property type="evidence" value="ECO:0007669"/>
    <property type="project" value="InterPro"/>
</dbReference>
<name>A0A2U1CLG1_9BURK</name>
<dbReference type="EMBL" id="QEKO01000003">
    <property type="protein sequence ID" value="PVY61835.1"/>
    <property type="molecule type" value="Genomic_DNA"/>
</dbReference>
<dbReference type="SMART" id="SM00342">
    <property type="entry name" value="HTH_ARAC"/>
    <property type="match status" value="1"/>
</dbReference>
<dbReference type="InterPro" id="IPR018060">
    <property type="entry name" value="HTH_AraC"/>
</dbReference>
<evidence type="ECO:0000259" key="4">
    <source>
        <dbReference type="PROSITE" id="PS01124"/>
    </source>
</evidence>
<keyword evidence="1" id="KW-0805">Transcription regulation</keyword>
<dbReference type="InterPro" id="IPR011051">
    <property type="entry name" value="RmlC_Cupin_sf"/>
</dbReference>
<dbReference type="OrthoDB" id="9178898at2"/>
<proteinExistence type="predicted"/>
<gene>
    <name evidence="5" type="ORF">C7440_2568</name>
</gene>
<dbReference type="PANTHER" id="PTHR43280">
    <property type="entry name" value="ARAC-FAMILY TRANSCRIPTIONAL REGULATOR"/>
    <property type="match status" value="1"/>
</dbReference>
<accession>A0A2U1CLG1</accession>
<keyword evidence="3" id="KW-0804">Transcription</keyword>
<keyword evidence="6" id="KW-1185">Reference proteome</keyword>
<dbReference type="STRING" id="1231391.GCA_000308195_00377"/>
<evidence type="ECO:0000256" key="2">
    <source>
        <dbReference type="ARBA" id="ARBA00023125"/>
    </source>
</evidence>
<evidence type="ECO:0000313" key="6">
    <source>
        <dbReference type="Proteomes" id="UP000246145"/>
    </source>
</evidence>
<evidence type="ECO:0000256" key="3">
    <source>
        <dbReference type="ARBA" id="ARBA00023163"/>
    </source>
</evidence>
<feature type="domain" description="HTH araC/xylS-type" evidence="4">
    <location>
        <begin position="190"/>
        <end position="288"/>
    </location>
</feature>
<dbReference type="PANTHER" id="PTHR43280:SF32">
    <property type="entry name" value="TRANSCRIPTIONAL REGULATORY PROTEIN"/>
    <property type="match status" value="1"/>
</dbReference>